<dbReference type="AlphaFoldDB" id="A0A231HC68"/>
<dbReference type="EMBL" id="NGAF01000002">
    <property type="protein sequence ID" value="OXR46470.1"/>
    <property type="molecule type" value="Genomic_DNA"/>
</dbReference>
<name>A0A231HC68_9NOCA</name>
<sequence length="72" mass="7051">MQLGSSRKSGRLRNRLIAAGIAAAAGGAAWAAASRRPQLPEPAAEPPRLGYADGASASGTAANPADDAAHTG</sequence>
<reference evidence="3 4" key="1">
    <citation type="submission" date="2017-07" db="EMBL/GenBank/DDBJ databases">
        <title>First draft Genome Sequence of Nocardia cerradoensis isolated from human infection.</title>
        <authorList>
            <person name="Carrasco G."/>
        </authorList>
    </citation>
    <scope>NUCLEOTIDE SEQUENCE [LARGE SCALE GENOMIC DNA]</scope>
    <source>
        <strain evidence="3 4">CNM20130759</strain>
    </source>
</reference>
<comment type="caution">
    <text evidence="3">The sequence shown here is derived from an EMBL/GenBank/DDBJ whole genome shotgun (WGS) entry which is preliminary data.</text>
</comment>
<evidence type="ECO:0000313" key="4">
    <source>
        <dbReference type="Proteomes" id="UP000215506"/>
    </source>
</evidence>
<feature type="region of interest" description="Disordered" evidence="1">
    <location>
        <begin position="33"/>
        <end position="72"/>
    </location>
</feature>
<keyword evidence="2" id="KW-0732">Signal</keyword>
<keyword evidence="4" id="KW-1185">Reference proteome</keyword>
<protein>
    <submittedName>
        <fullName evidence="3">Uncharacterized protein</fullName>
    </submittedName>
</protein>
<feature type="signal peptide" evidence="2">
    <location>
        <begin position="1"/>
        <end position="31"/>
    </location>
</feature>
<proteinExistence type="predicted"/>
<dbReference type="Proteomes" id="UP000215506">
    <property type="component" value="Unassembled WGS sequence"/>
</dbReference>
<evidence type="ECO:0000256" key="1">
    <source>
        <dbReference type="SAM" id="MobiDB-lite"/>
    </source>
</evidence>
<evidence type="ECO:0000313" key="3">
    <source>
        <dbReference type="EMBL" id="OXR46470.1"/>
    </source>
</evidence>
<gene>
    <name evidence="3" type="ORF">B7C42_01439</name>
</gene>
<dbReference type="RefSeq" id="WP_039781835.1">
    <property type="nucleotide sequence ID" value="NZ_JAAXOR010000005.1"/>
</dbReference>
<feature type="chain" id="PRO_5011277261" evidence="2">
    <location>
        <begin position="32"/>
        <end position="72"/>
    </location>
</feature>
<accession>A0A231HC68</accession>
<evidence type="ECO:0000256" key="2">
    <source>
        <dbReference type="SAM" id="SignalP"/>
    </source>
</evidence>
<organism evidence="3 4">
    <name type="scientific">Nocardia cerradoensis</name>
    <dbReference type="NCBI Taxonomy" id="85688"/>
    <lineage>
        <taxon>Bacteria</taxon>
        <taxon>Bacillati</taxon>
        <taxon>Actinomycetota</taxon>
        <taxon>Actinomycetes</taxon>
        <taxon>Mycobacteriales</taxon>
        <taxon>Nocardiaceae</taxon>
        <taxon>Nocardia</taxon>
    </lineage>
</organism>